<dbReference type="Gene3D" id="1.20.120.1220">
    <property type="match status" value="1"/>
</dbReference>
<dbReference type="GO" id="GO:0005886">
    <property type="term" value="C:plasma membrane"/>
    <property type="evidence" value="ECO:0007669"/>
    <property type="project" value="UniProtKB-SubCell"/>
</dbReference>
<dbReference type="OrthoDB" id="19094at2157"/>
<keyword evidence="2" id="KW-1003">Cell membrane</keyword>
<dbReference type="InterPro" id="IPR009655">
    <property type="entry name" value="Preflagellin_peptidase_C"/>
</dbReference>
<dbReference type="PROSITE" id="PS51257">
    <property type="entry name" value="PROKAR_LIPOPROTEIN"/>
    <property type="match status" value="1"/>
</dbReference>
<dbReference type="AlphaFoldDB" id="A0A7Z7FE73"/>
<comment type="subcellular location">
    <subcellularLocation>
        <location evidence="1">Cell membrane</location>
        <topology evidence="1">Multi-pass membrane protein</topology>
    </subcellularLocation>
</comment>
<keyword evidence="4 6" id="KW-1133">Transmembrane helix</keyword>
<evidence type="ECO:0000313" key="10">
    <source>
        <dbReference type="Proteomes" id="UP000199259"/>
    </source>
</evidence>
<keyword evidence="9" id="KW-0282">Flagellum</keyword>
<evidence type="ECO:0000256" key="2">
    <source>
        <dbReference type="ARBA" id="ARBA00022475"/>
    </source>
</evidence>
<proteinExistence type="predicted"/>
<dbReference type="EMBL" id="FNCA01000003">
    <property type="protein sequence ID" value="SDF72953.1"/>
    <property type="molecule type" value="Genomic_DNA"/>
</dbReference>
<dbReference type="InterPro" id="IPR000045">
    <property type="entry name" value="Prepilin_IV_endopep_pep"/>
</dbReference>
<accession>A0A7Z7FE73</accession>
<dbReference type="PANTHER" id="PTHR36506:SF1">
    <property type="entry name" value="PREFLAGELLIN PEPTIDASE"/>
    <property type="match status" value="1"/>
</dbReference>
<dbReference type="Pfam" id="PF06847">
    <property type="entry name" value="Arc_PepC_II"/>
    <property type="match status" value="1"/>
</dbReference>
<sequence>MIELLKVLACMPFLLYSCYSDIKTRRVSNDVWFMMFGVGFIFIMYDLMTYGLPYLIRNILSFLFIFAFVYILFQFGAFGGADAKILMVISLIIPTFPIIEIGSTSLPISGVPPIDLFAFSVFGNSVILTVIVPLGLFLYNLVKNPSESLKRPFYMFIGYITPISKLEKGHFRMLDSYEETKDGLKFRFSRSGTELSSDVIKELKTYQKEGKVKDGVWITPGLPFMIPITAGFITAVVYGDLIFQLTMQFMMM</sequence>
<feature type="transmembrane region" description="Helical" evidence="6">
    <location>
        <begin position="30"/>
        <end position="47"/>
    </location>
</feature>
<evidence type="ECO:0000313" key="9">
    <source>
        <dbReference type="EMBL" id="SDF72953.1"/>
    </source>
</evidence>
<comment type="caution">
    <text evidence="9">The sequence shown here is derived from an EMBL/GenBank/DDBJ whole genome shotgun (WGS) entry which is preliminary data.</text>
</comment>
<keyword evidence="10" id="KW-1185">Reference proteome</keyword>
<evidence type="ECO:0000259" key="8">
    <source>
        <dbReference type="Pfam" id="PF06847"/>
    </source>
</evidence>
<keyword evidence="5 6" id="KW-0472">Membrane</keyword>
<dbReference type="Pfam" id="PF01478">
    <property type="entry name" value="Peptidase_A24"/>
    <property type="match status" value="1"/>
</dbReference>
<feature type="transmembrane region" description="Helical" evidence="6">
    <location>
        <begin position="59"/>
        <end position="79"/>
    </location>
</feature>
<keyword evidence="3 6" id="KW-0812">Transmembrane</keyword>
<name>A0A7Z7FE73_9EURY</name>
<dbReference type="Proteomes" id="UP000199259">
    <property type="component" value="Unassembled WGS sequence"/>
</dbReference>
<protein>
    <submittedName>
        <fullName evidence="9">Preflagellin peptidase FlaK</fullName>
    </submittedName>
</protein>
<feature type="domain" description="Preflagellin peptidase C-terminal" evidence="8">
    <location>
        <begin position="150"/>
        <end position="241"/>
    </location>
</feature>
<dbReference type="RefSeq" id="WP_091709605.1">
    <property type="nucleotide sequence ID" value="NZ_FNCA01000003.1"/>
</dbReference>
<feature type="domain" description="Prepilin type IV endopeptidase peptidase" evidence="7">
    <location>
        <begin position="9"/>
        <end position="125"/>
    </location>
</feature>
<evidence type="ECO:0000256" key="4">
    <source>
        <dbReference type="ARBA" id="ARBA00022989"/>
    </source>
</evidence>
<dbReference type="PANTHER" id="PTHR36506">
    <property type="entry name" value="PREFLAGELLIN PEPTIDASE"/>
    <property type="match status" value="1"/>
</dbReference>
<evidence type="ECO:0000256" key="1">
    <source>
        <dbReference type="ARBA" id="ARBA00004651"/>
    </source>
</evidence>
<dbReference type="GO" id="GO:0004190">
    <property type="term" value="F:aspartic-type endopeptidase activity"/>
    <property type="evidence" value="ECO:0007669"/>
    <property type="project" value="InterPro"/>
</dbReference>
<keyword evidence="9" id="KW-0966">Cell projection</keyword>
<feature type="transmembrane region" description="Helical" evidence="6">
    <location>
        <begin position="85"/>
        <end position="104"/>
    </location>
</feature>
<feature type="transmembrane region" description="Helical" evidence="6">
    <location>
        <begin position="116"/>
        <end position="139"/>
    </location>
</feature>
<evidence type="ECO:0000256" key="6">
    <source>
        <dbReference type="SAM" id="Phobius"/>
    </source>
</evidence>
<feature type="transmembrane region" description="Helical" evidence="6">
    <location>
        <begin position="224"/>
        <end position="243"/>
    </location>
</feature>
<keyword evidence="9" id="KW-0969">Cilium</keyword>
<gene>
    <name evidence="9" type="ORF">SAMN04488589_1261</name>
</gene>
<organism evidence="9 10">
    <name type="scientific">Methanolobus vulcani</name>
    <dbReference type="NCBI Taxonomy" id="38026"/>
    <lineage>
        <taxon>Archaea</taxon>
        <taxon>Methanobacteriati</taxon>
        <taxon>Methanobacteriota</taxon>
        <taxon>Stenosarchaea group</taxon>
        <taxon>Methanomicrobia</taxon>
        <taxon>Methanosarcinales</taxon>
        <taxon>Methanosarcinaceae</taxon>
        <taxon>Methanolobus</taxon>
    </lineage>
</organism>
<evidence type="ECO:0000256" key="5">
    <source>
        <dbReference type="ARBA" id="ARBA00023136"/>
    </source>
</evidence>
<reference evidence="9 10" key="1">
    <citation type="submission" date="2016-10" db="EMBL/GenBank/DDBJ databases">
        <authorList>
            <person name="Varghese N."/>
            <person name="Submissions S."/>
        </authorList>
    </citation>
    <scope>NUCLEOTIDE SEQUENCE [LARGE SCALE GENOMIC DNA]</scope>
    <source>
        <strain evidence="9 10">PL 12/M</strain>
    </source>
</reference>
<evidence type="ECO:0000259" key="7">
    <source>
        <dbReference type="Pfam" id="PF01478"/>
    </source>
</evidence>
<evidence type="ECO:0000256" key="3">
    <source>
        <dbReference type="ARBA" id="ARBA00022692"/>
    </source>
</evidence>
<dbReference type="Gene3D" id="6.10.250.3240">
    <property type="match status" value="1"/>
</dbReference>
<dbReference type="InterPro" id="IPR052218">
    <property type="entry name" value="Preflagellin_Peptidase"/>
</dbReference>